<sequence>MRTVRSLLVVAATAAFATVGLASPAMAVDRNCYDGYFCVYKDLNFSTSNSMYRFNVSDNNWDVGQSAIFKADSSWRNFYSRTAHVCDYGVLSNTTMAVLGDGWELSYSQSWNDRGEGHAWSKC</sequence>
<gene>
    <name evidence="2" type="ORF">ABIH81_06745</name>
</gene>
<organism evidence="2">
    <name type="scientific">Micromonospora sp. HUAS YX12</name>
    <dbReference type="NCBI Taxonomy" id="3156396"/>
    <lineage>
        <taxon>Bacteria</taxon>
        <taxon>Bacillati</taxon>
        <taxon>Actinomycetota</taxon>
        <taxon>Actinomycetes</taxon>
        <taxon>Micromonosporales</taxon>
        <taxon>Micromonosporaceae</taxon>
        <taxon>Micromonospora</taxon>
    </lineage>
</organism>
<evidence type="ECO:0000313" key="2">
    <source>
        <dbReference type="EMBL" id="XBT83173.1"/>
    </source>
</evidence>
<keyword evidence="1" id="KW-0732">Signal</keyword>
<dbReference type="AlphaFoldDB" id="A0AAU7R3V3"/>
<evidence type="ECO:0008006" key="3">
    <source>
        <dbReference type="Google" id="ProtNLM"/>
    </source>
</evidence>
<accession>A0AAU7R3V3</accession>
<reference evidence="2" key="1">
    <citation type="submission" date="2024-06" db="EMBL/GenBank/DDBJ databases">
        <title>Micromonospora sp. strain HUAS YX12 genome sequences.</title>
        <authorList>
            <person name="Mo P."/>
        </authorList>
    </citation>
    <scope>NUCLEOTIDE SEQUENCE</scope>
    <source>
        <strain evidence="2">HUAS YX12</strain>
    </source>
</reference>
<evidence type="ECO:0000256" key="1">
    <source>
        <dbReference type="SAM" id="SignalP"/>
    </source>
</evidence>
<name>A0AAU7R3V3_9ACTN</name>
<feature type="signal peptide" evidence="1">
    <location>
        <begin position="1"/>
        <end position="27"/>
    </location>
</feature>
<proteinExistence type="predicted"/>
<protein>
    <recommendedName>
        <fullName evidence="3">Peptidase inhibitor family I36</fullName>
    </recommendedName>
</protein>
<dbReference type="RefSeq" id="WP_349879514.1">
    <property type="nucleotide sequence ID" value="NZ_CP157974.1"/>
</dbReference>
<dbReference type="EMBL" id="CP157974">
    <property type="protein sequence ID" value="XBT83173.1"/>
    <property type="molecule type" value="Genomic_DNA"/>
</dbReference>
<feature type="chain" id="PRO_5043459334" description="Peptidase inhibitor family I36" evidence="1">
    <location>
        <begin position="28"/>
        <end position="123"/>
    </location>
</feature>